<dbReference type="PANTHER" id="PTHR43280:SF28">
    <property type="entry name" value="HTH-TYPE TRANSCRIPTIONAL ACTIVATOR RHAS"/>
    <property type="match status" value="1"/>
</dbReference>
<dbReference type="AlphaFoldDB" id="R7ZLF4"/>
<gene>
    <name evidence="5" type="ORF">ADIS_4619</name>
</gene>
<evidence type="ECO:0000256" key="3">
    <source>
        <dbReference type="ARBA" id="ARBA00023163"/>
    </source>
</evidence>
<name>R7ZLF4_9BACT</name>
<dbReference type="GO" id="GO:0003700">
    <property type="term" value="F:DNA-binding transcription factor activity"/>
    <property type="evidence" value="ECO:0007669"/>
    <property type="project" value="InterPro"/>
</dbReference>
<keyword evidence="6" id="KW-1185">Reference proteome</keyword>
<dbReference type="SUPFAM" id="SSF46689">
    <property type="entry name" value="Homeodomain-like"/>
    <property type="match status" value="2"/>
</dbReference>
<evidence type="ECO:0000256" key="2">
    <source>
        <dbReference type="ARBA" id="ARBA00023125"/>
    </source>
</evidence>
<dbReference type="GO" id="GO:0043565">
    <property type="term" value="F:sequence-specific DNA binding"/>
    <property type="evidence" value="ECO:0007669"/>
    <property type="project" value="InterPro"/>
</dbReference>
<dbReference type="EMBL" id="AQHR01000114">
    <property type="protein sequence ID" value="EON74925.1"/>
    <property type="molecule type" value="Genomic_DNA"/>
</dbReference>
<evidence type="ECO:0000256" key="1">
    <source>
        <dbReference type="ARBA" id="ARBA00023015"/>
    </source>
</evidence>
<protein>
    <submittedName>
        <fullName evidence="5">Putative AraC family transcriptional regulator</fullName>
    </submittedName>
</protein>
<reference evidence="5 6" key="1">
    <citation type="submission" date="2013-02" db="EMBL/GenBank/DDBJ databases">
        <title>A novel strain isolated from Lonar lake, Maharashtra, India.</title>
        <authorList>
            <person name="Singh A."/>
        </authorList>
    </citation>
    <scope>NUCLEOTIDE SEQUENCE [LARGE SCALE GENOMIC DNA]</scope>
    <source>
        <strain evidence="5 6">AK24</strain>
    </source>
</reference>
<dbReference type="Proteomes" id="UP000013909">
    <property type="component" value="Unassembled WGS sequence"/>
</dbReference>
<dbReference type="STRING" id="1232681.ADIS_4619"/>
<dbReference type="Pfam" id="PF12833">
    <property type="entry name" value="HTH_18"/>
    <property type="match status" value="1"/>
</dbReference>
<keyword evidence="3" id="KW-0804">Transcription</keyword>
<feature type="domain" description="HTH araC/xylS-type" evidence="4">
    <location>
        <begin position="125"/>
        <end position="223"/>
    </location>
</feature>
<dbReference type="InterPro" id="IPR009057">
    <property type="entry name" value="Homeodomain-like_sf"/>
</dbReference>
<dbReference type="SMART" id="SM00342">
    <property type="entry name" value="HTH_ARAC"/>
    <property type="match status" value="1"/>
</dbReference>
<keyword evidence="2" id="KW-0238">DNA-binding</keyword>
<dbReference type="InterPro" id="IPR018060">
    <property type="entry name" value="HTH_AraC"/>
</dbReference>
<sequence length="226" mass="26368">MYLVPSFTTCSYFFHPGLQMIYVHFGLSMKDGIDAFNLMGFYQTVKANDLMKYLFTRLRDINPNREIPHHDPMVYQRKPWTNQRFCFDSLKQHLETTSLLGQILSNFIQPEIPLSAGKILRYGLQPILYFIQTNLDKEITVEQLASMACFSPDHFTRTFKSALGVCPNEYIISKRIEKAKALLLTTKLSQSQIMEESGIRNTSYFTRVFKKHTNLTPSAYRRLHME</sequence>
<evidence type="ECO:0000259" key="4">
    <source>
        <dbReference type="PROSITE" id="PS01124"/>
    </source>
</evidence>
<evidence type="ECO:0000313" key="5">
    <source>
        <dbReference type="EMBL" id="EON74925.1"/>
    </source>
</evidence>
<dbReference type="PROSITE" id="PS01124">
    <property type="entry name" value="HTH_ARAC_FAMILY_2"/>
    <property type="match status" value="1"/>
</dbReference>
<keyword evidence="1" id="KW-0805">Transcription regulation</keyword>
<organism evidence="5 6">
    <name type="scientific">Lunatimonas lonarensis</name>
    <dbReference type="NCBI Taxonomy" id="1232681"/>
    <lineage>
        <taxon>Bacteria</taxon>
        <taxon>Pseudomonadati</taxon>
        <taxon>Bacteroidota</taxon>
        <taxon>Cytophagia</taxon>
        <taxon>Cytophagales</taxon>
        <taxon>Cyclobacteriaceae</taxon>
    </lineage>
</organism>
<proteinExistence type="predicted"/>
<comment type="caution">
    <text evidence="5">The sequence shown here is derived from an EMBL/GenBank/DDBJ whole genome shotgun (WGS) entry which is preliminary data.</text>
</comment>
<dbReference type="Gene3D" id="1.10.10.60">
    <property type="entry name" value="Homeodomain-like"/>
    <property type="match status" value="2"/>
</dbReference>
<accession>R7ZLF4</accession>
<dbReference type="PANTHER" id="PTHR43280">
    <property type="entry name" value="ARAC-FAMILY TRANSCRIPTIONAL REGULATOR"/>
    <property type="match status" value="1"/>
</dbReference>
<evidence type="ECO:0000313" key="6">
    <source>
        <dbReference type="Proteomes" id="UP000013909"/>
    </source>
</evidence>